<evidence type="ECO:0000313" key="9">
    <source>
        <dbReference type="EMBL" id="WYY00648.1"/>
    </source>
</evidence>
<dbReference type="EMBL" id="CP133772">
    <property type="protein sequence ID" value="WYY00648.1"/>
    <property type="molecule type" value="Genomic_DNA"/>
</dbReference>
<name>A0AAX4NHI0_9ARCH</name>
<accession>A0AAX4NHI0</accession>
<dbReference type="InterPro" id="IPR002052">
    <property type="entry name" value="DNA_methylase_N6_adenine_CS"/>
</dbReference>
<dbReference type="Proteomes" id="UP001451606">
    <property type="component" value="Chromosome"/>
</dbReference>
<dbReference type="PANTHER" id="PTHR33841">
    <property type="entry name" value="DNA METHYLTRANSFERASE YEEA-RELATED"/>
    <property type="match status" value="1"/>
</dbReference>
<dbReference type="InterPro" id="IPR011639">
    <property type="entry name" value="MethylTrfase_TaqI-like_dom"/>
</dbReference>
<dbReference type="RefSeq" id="WP_393970982.1">
    <property type="nucleotide sequence ID" value="NZ_CP133772.1"/>
</dbReference>
<evidence type="ECO:0000256" key="5">
    <source>
        <dbReference type="ARBA" id="ARBA00022747"/>
    </source>
</evidence>
<proteinExistence type="predicted"/>
<dbReference type="GeneID" id="95967966"/>
<evidence type="ECO:0000256" key="4">
    <source>
        <dbReference type="ARBA" id="ARBA00022691"/>
    </source>
</evidence>
<evidence type="ECO:0000259" key="8">
    <source>
        <dbReference type="Pfam" id="PF07669"/>
    </source>
</evidence>
<dbReference type="AlphaFoldDB" id="A0AAX4NHI0"/>
<evidence type="ECO:0000256" key="3">
    <source>
        <dbReference type="ARBA" id="ARBA00022679"/>
    </source>
</evidence>
<dbReference type="PROSITE" id="PS00092">
    <property type="entry name" value="N6_MTASE"/>
    <property type="match status" value="1"/>
</dbReference>
<dbReference type="PRINTS" id="PR00507">
    <property type="entry name" value="N12N6MTFRASE"/>
</dbReference>
<feature type="domain" description="Type II methyltransferase M.TaqI-like" evidence="8">
    <location>
        <begin position="55"/>
        <end position="171"/>
    </location>
</feature>
<dbReference type="PANTHER" id="PTHR33841:SF6">
    <property type="entry name" value="TYPE II METHYLTRANSFERASE M.HINDII"/>
    <property type="match status" value="1"/>
</dbReference>
<evidence type="ECO:0000256" key="6">
    <source>
        <dbReference type="ARBA" id="ARBA00023125"/>
    </source>
</evidence>
<dbReference type="REBASE" id="822510">
    <property type="entry name" value="M.TarM1ORF1229P"/>
</dbReference>
<evidence type="ECO:0000256" key="1">
    <source>
        <dbReference type="ARBA" id="ARBA00011900"/>
    </source>
</evidence>
<protein>
    <recommendedName>
        <fullName evidence="1">site-specific DNA-methyltransferase (adenine-specific)</fullName>
        <ecNumber evidence="1">2.1.1.72</ecNumber>
    </recommendedName>
</protein>
<dbReference type="Pfam" id="PF07669">
    <property type="entry name" value="Eco57I"/>
    <property type="match status" value="1"/>
</dbReference>
<dbReference type="KEGG" id="omr:OXIME_001229"/>
<sequence>MNIYDKIKNLGQVFTPESIVSQMLGLKKNNGNTLEPSCGNGAFLKHLNNAVGIEIDPIYKGKNILNIDFFDYSIEEKFDTIIGNPPYVKFQDIPEETKLKLEKYKSLFDKRSNLYLFFIYKSILHLKPHGELIFITPRDFLKATSSINLNTFIYNNGTITDLIDLGDNKIFGDYTPNCIIWRFEKDNFTRRTNTYKEFTLSNGQLLFTDNQYPVKFSDIFFVKVGAVSGADKIFSNDEYGNADFVCSFTAKTGKTKKMIFNKKIDYLNKFKETLMKRRIKKFDENNWWEWGRLHYQSQEKRIYVNCKTRNKEPFFLHPSNYYDGSVLAIFPKNQELDLKTLCDKLNKVNWFELGFVCDGRFIFSQRSLENCMLPEDFAIYKVKTKQRNLEY</sequence>
<dbReference type="InterPro" id="IPR050953">
    <property type="entry name" value="N4_N6_ade-DNA_methylase"/>
</dbReference>
<keyword evidence="6" id="KW-0238">DNA-binding</keyword>
<keyword evidence="4" id="KW-0949">S-adenosyl-L-methionine</keyword>
<keyword evidence="3" id="KW-0808">Transferase</keyword>
<comment type="catalytic activity">
    <reaction evidence="7">
        <text>a 2'-deoxyadenosine in DNA + S-adenosyl-L-methionine = an N(6)-methyl-2'-deoxyadenosine in DNA + S-adenosyl-L-homocysteine + H(+)</text>
        <dbReference type="Rhea" id="RHEA:15197"/>
        <dbReference type="Rhea" id="RHEA-COMP:12418"/>
        <dbReference type="Rhea" id="RHEA-COMP:12419"/>
        <dbReference type="ChEBI" id="CHEBI:15378"/>
        <dbReference type="ChEBI" id="CHEBI:57856"/>
        <dbReference type="ChEBI" id="CHEBI:59789"/>
        <dbReference type="ChEBI" id="CHEBI:90615"/>
        <dbReference type="ChEBI" id="CHEBI:90616"/>
        <dbReference type="EC" id="2.1.1.72"/>
    </reaction>
</comment>
<evidence type="ECO:0000313" key="10">
    <source>
        <dbReference type="Proteomes" id="UP001451606"/>
    </source>
</evidence>
<evidence type="ECO:0000256" key="2">
    <source>
        <dbReference type="ARBA" id="ARBA00022603"/>
    </source>
</evidence>
<keyword evidence="10" id="KW-1185">Reference proteome</keyword>
<dbReference type="GO" id="GO:0032259">
    <property type="term" value="P:methylation"/>
    <property type="evidence" value="ECO:0007669"/>
    <property type="project" value="UniProtKB-KW"/>
</dbReference>
<dbReference type="SUPFAM" id="SSF53335">
    <property type="entry name" value="S-adenosyl-L-methionine-dependent methyltransferases"/>
    <property type="match status" value="1"/>
</dbReference>
<dbReference type="EC" id="2.1.1.72" evidence="1"/>
<dbReference type="Gene3D" id="3.40.50.150">
    <property type="entry name" value="Vaccinia Virus protein VP39"/>
    <property type="match status" value="1"/>
</dbReference>
<dbReference type="InterPro" id="IPR029063">
    <property type="entry name" value="SAM-dependent_MTases_sf"/>
</dbReference>
<gene>
    <name evidence="9" type="ORF">OXIME_001229</name>
</gene>
<organism evidence="9 10">
    <name type="scientific">Oxyplasma meridianum</name>
    <dbReference type="NCBI Taxonomy" id="3073602"/>
    <lineage>
        <taxon>Archaea</taxon>
        <taxon>Methanobacteriati</taxon>
        <taxon>Thermoplasmatota</taxon>
        <taxon>Thermoplasmata</taxon>
        <taxon>Thermoplasmatales</taxon>
        <taxon>Thermoplasmataceae</taxon>
        <taxon>Oxyplasma</taxon>
    </lineage>
</organism>
<reference evidence="9 10" key="1">
    <citation type="submission" date="2023-09" db="EMBL/GenBank/DDBJ databases">
        <authorList>
            <person name="Golyshina O.V."/>
            <person name="Lunev E.A."/>
            <person name="Bargiela R."/>
            <person name="Gaines M.C."/>
            <person name="Daum B."/>
            <person name="Bale N.J."/>
            <person name="Koenen M."/>
            <person name="Sinninghe Damst J.S."/>
            <person name="Yakimov M."/>
            <person name="Golyshin P.N."/>
        </authorList>
    </citation>
    <scope>NUCLEOTIDE SEQUENCE [LARGE SCALE GENOMIC DNA]</scope>
    <source>
        <strain evidence="9 10">M1</strain>
    </source>
</reference>
<dbReference type="GO" id="GO:0009007">
    <property type="term" value="F:site-specific DNA-methyltransferase (adenine-specific) activity"/>
    <property type="evidence" value="ECO:0007669"/>
    <property type="project" value="UniProtKB-EC"/>
</dbReference>
<dbReference type="GO" id="GO:0009307">
    <property type="term" value="P:DNA restriction-modification system"/>
    <property type="evidence" value="ECO:0007669"/>
    <property type="project" value="UniProtKB-KW"/>
</dbReference>
<evidence type="ECO:0000256" key="7">
    <source>
        <dbReference type="ARBA" id="ARBA00047942"/>
    </source>
</evidence>
<keyword evidence="2 9" id="KW-0489">Methyltransferase</keyword>
<keyword evidence="5" id="KW-0680">Restriction system</keyword>
<dbReference type="GO" id="GO:0003677">
    <property type="term" value="F:DNA binding"/>
    <property type="evidence" value="ECO:0007669"/>
    <property type="project" value="UniProtKB-KW"/>
</dbReference>